<dbReference type="InterPro" id="IPR002110">
    <property type="entry name" value="Ankyrin_rpt"/>
</dbReference>
<name>A0ABR1KDN8_9PEZI</name>
<gene>
    <name evidence="2" type="ORF">IWZ03DRAFT_63272</name>
</gene>
<proteinExistence type="predicted"/>
<dbReference type="SUPFAM" id="SSF48403">
    <property type="entry name" value="Ankyrin repeat"/>
    <property type="match status" value="1"/>
</dbReference>
<keyword evidence="3" id="KW-1185">Reference proteome</keyword>
<sequence>MASVTIDRLLNLAPDNPAQALALLQSNPHLASARDAHGYSLAHAAVSYAQLDLLRALVRTYNVDPNIRDEDDETPLFAAETVEAAQCLVEELGADVHAKNADGLTAEERVEQDAEFPLVSAYLRSKMGVAPPTAAAAEAAAQQNGGTSSAMHPPPLPDGVTVNVGTTGEDEVPDEVVDPELKRRIDELAARDDFHTDQGQQQLRQLIEEAVTGWRSEGQDRNVRMREE</sequence>
<accession>A0ABR1KDN8</accession>
<comment type="caution">
    <text evidence="2">The sequence shown here is derived from an EMBL/GenBank/DDBJ whole genome shotgun (WGS) entry which is preliminary data.</text>
</comment>
<reference evidence="2 3" key="1">
    <citation type="submission" date="2024-04" db="EMBL/GenBank/DDBJ databases">
        <title>Phyllosticta paracitricarpa is synonymous to the EU quarantine fungus P. citricarpa based on phylogenomic analyses.</title>
        <authorList>
            <consortium name="Lawrence Berkeley National Laboratory"/>
            <person name="Van Ingen-Buijs V.A."/>
            <person name="Van Westerhoven A.C."/>
            <person name="Haridas S."/>
            <person name="Skiadas P."/>
            <person name="Martin F."/>
            <person name="Groenewald J.Z."/>
            <person name="Crous P.W."/>
            <person name="Seidl M.F."/>
        </authorList>
    </citation>
    <scope>NUCLEOTIDE SEQUENCE [LARGE SCALE GENOMIC DNA]</scope>
    <source>
        <strain evidence="2 3">CBS 123371</strain>
    </source>
</reference>
<dbReference type="Gene3D" id="1.25.40.20">
    <property type="entry name" value="Ankyrin repeat-containing domain"/>
    <property type="match status" value="1"/>
</dbReference>
<evidence type="ECO:0000256" key="1">
    <source>
        <dbReference type="SAM" id="MobiDB-lite"/>
    </source>
</evidence>
<protein>
    <recommendedName>
        <fullName evidence="4">Ankyrin repeat protein</fullName>
    </recommendedName>
</protein>
<dbReference type="InterPro" id="IPR036770">
    <property type="entry name" value="Ankyrin_rpt-contain_sf"/>
</dbReference>
<feature type="region of interest" description="Disordered" evidence="1">
    <location>
        <begin position="134"/>
        <end position="156"/>
    </location>
</feature>
<dbReference type="Pfam" id="PF13606">
    <property type="entry name" value="Ank_3"/>
    <property type="match status" value="1"/>
</dbReference>
<evidence type="ECO:0008006" key="4">
    <source>
        <dbReference type="Google" id="ProtNLM"/>
    </source>
</evidence>
<evidence type="ECO:0000313" key="3">
    <source>
        <dbReference type="Proteomes" id="UP001363622"/>
    </source>
</evidence>
<organism evidence="2 3">
    <name type="scientific">Phyllosticta citriasiana</name>
    <dbReference type="NCBI Taxonomy" id="595635"/>
    <lineage>
        <taxon>Eukaryota</taxon>
        <taxon>Fungi</taxon>
        <taxon>Dikarya</taxon>
        <taxon>Ascomycota</taxon>
        <taxon>Pezizomycotina</taxon>
        <taxon>Dothideomycetes</taxon>
        <taxon>Dothideomycetes incertae sedis</taxon>
        <taxon>Botryosphaeriales</taxon>
        <taxon>Phyllostictaceae</taxon>
        <taxon>Phyllosticta</taxon>
    </lineage>
</organism>
<dbReference type="EMBL" id="JBBPHU010000012">
    <property type="protein sequence ID" value="KAK7511568.1"/>
    <property type="molecule type" value="Genomic_DNA"/>
</dbReference>
<dbReference type="Proteomes" id="UP001363622">
    <property type="component" value="Unassembled WGS sequence"/>
</dbReference>
<evidence type="ECO:0000313" key="2">
    <source>
        <dbReference type="EMBL" id="KAK7511568.1"/>
    </source>
</evidence>